<dbReference type="SUPFAM" id="SSF50475">
    <property type="entry name" value="FMN-binding split barrel"/>
    <property type="match status" value="1"/>
</dbReference>
<protein>
    <recommendedName>
        <fullName evidence="5">DUF447 family protein</fullName>
    </recommendedName>
</protein>
<dbReference type="InterPro" id="IPR049288">
    <property type="entry name" value="DUF447_C"/>
</dbReference>
<dbReference type="Gene3D" id="1.20.58.290">
    <property type="entry name" value="Hypothetical membrane protein ta0354_69_121"/>
    <property type="match status" value="1"/>
</dbReference>
<organism evidence="3 4">
    <name type="scientific">Caulifigura coniformis</name>
    <dbReference type="NCBI Taxonomy" id="2527983"/>
    <lineage>
        <taxon>Bacteria</taxon>
        <taxon>Pseudomonadati</taxon>
        <taxon>Planctomycetota</taxon>
        <taxon>Planctomycetia</taxon>
        <taxon>Planctomycetales</taxon>
        <taxon>Planctomycetaceae</taxon>
        <taxon>Caulifigura</taxon>
    </lineage>
</organism>
<dbReference type="InterPro" id="IPR007386">
    <property type="entry name" value="DUF447_N"/>
</dbReference>
<feature type="domain" description="DUF447" evidence="1">
    <location>
        <begin position="4"/>
        <end position="120"/>
    </location>
</feature>
<dbReference type="RefSeq" id="WP_145034532.1">
    <property type="nucleotide sequence ID" value="NZ_CP036271.1"/>
</dbReference>
<accession>A0A517SM09</accession>
<keyword evidence="4" id="KW-1185">Reference proteome</keyword>
<dbReference type="Proteomes" id="UP000315700">
    <property type="component" value="Chromosome"/>
</dbReference>
<dbReference type="InterPro" id="IPR012349">
    <property type="entry name" value="Split_barrel_FMN-bd"/>
</dbReference>
<dbReference type="Gene3D" id="2.30.110.10">
    <property type="entry name" value="Electron Transport, Fmn-binding Protein, Chain A"/>
    <property type="match status" value="1"/>
</dbReference>
<feature type="domain" description="DUF447" evidence="2">
    <location>
        <begin position="128"/>
        <end position="179"/>
    </location>
</feature>
<dbReference type="Pfam" id="PF20766">
    <property type="entry name" value="DUF447_C"/>
    <property type="match status" value="1"/>
</dbReference>
<evidence type="ECO:0000259" key="2">
    <source>
        <dbReference type="Pfam" id="PF20766"/>
    </source>
</evidence>
<dbReference type="KEGG" id="ccos:Pan44_52170"/>
<evidence type="ECO:0000259" key="1">
    <source>
        <dbReference type="Pfam" id="PF04289"/>
    </source>
</evidence>
<gene>
    <name evidence="3" type="ORF">Pan44_52170</name>
</gene>
<dbReference type="OrthoDB" id="2112021at2"/>
<sequence>MILEGIVTSRNDDGSINVAPMGPVVDETLAWLRLRPFQSSTTFHNLRRQRVGVFHVVDDVLLLAKAAIGRLREIPETRPAEKIDGAVLTDACRWYEFEVDSIDESHERSEILVNVVHVGRIRDFFGFNRAKHAVLEAAILATRIHLISPAELRTELERLRSPVRKTAGPREAEAFQLVENYIDEAIGDLV</sequence>
<dbReference type="InParanoid" id="A0A517SM09"/>
<dbReference type="Pfam" id="PF04289">
    <property type="entry name" value="DUF447_N"/>
    <property type="match status" value="1"/>
</dbReference>
<reference evidence="3 4" key="1">
    <citation type="submission" date="2019-02" db="EMBL/GenBank/DDBJ databases">
        <title>Deep-cultivation of Planctomycetes and their phenomic and genomic characterization uncovers novel biology.</title>
        <authorList>
            <person name="Wiegand S."/>
            <person name="Jogler M."/>
            <person name="Boedeker C."/>
            <person name="Pinto D."/>
            <person name="Vollmers J."/>
            <person name="Rivas-Marin E."/>
            <person name="Kohn T."/>
            <person name="Peeters S.H."/>
            <person name="Heuer A."/>
            <person name="Rast P."/>
            <person name="Oberbeckmann S."/>
            <person name="Bunk B."/>
            <person name="Jeske O."/>
            <person name="Meyerdierks A."/>
            <person name="Storesund J.E."/>
            <person name="Kallscheuer N."/>
            <person name="Luecker S."/>
            <person name="Lage O.M."/>
            <person name="Pohl T."/>
            <person name="Merkel B.J."/>
            <person name="Hornburger P."/>
            <person name="Mueller R.-W."/>
            <person name="Bruemmer F."/>
            <person name="Labrenz M."/>
            <person name="Spormann A.M."/>
            <person name="Op den Camp H."/>
            <person name="Overmann J."/>
            <person name="Amann R."/>
            <person name="Jetten M.S.M."/>
            <person name="Mascher T."/>
            <person name="Medema M.H."/>
            <person name="Devos D.P."/>
            <person name="Kaster A.-K."/>
            <person name="Ovreas L."/>
            <person name="Rohde M."/>
            <person name="Galperin M.Y."/>
            <person name="Jogler C."/>
        </authorList>
    </citation>
    <scope>NUCLEOTIDE SEQUENCE [LARGE SCALE GENOMIC DNA]</scope>
    <source>
        <strain evidence="3 4">Pan44</strain>
    </source>
</reference>
<evidence type="ECO:0000313" key="3">
    <source>
        <dbReference type="EMBL" id="QDT57150.1"/>
    </source>
</evidence>
<dbReference type="EMBL" id="CP036271">
    <property type="protein sequence ID" value="QDT57150.1"/>
    <property type="molecule type" value="Genomic_DNA"/>
</dbReference>
<evidence type="ECO:0008006" key="5">
    <source>
        <dbReference type="Google" id="ProtNLM"/>
    </source>
</evidence>
<evidence type="ECO:0000313" key="4">
    <source>
        <dbReference type="Proteomes" id="UP000315700"/>
    </source>
</evidence>
<dbReference type="AlphaFoldDB" id="A0A517SM09"/>
<name>A0A517SM09_9PLAN</name>
<proteinExistence type="predicted"/>